<dbReference type="EMBL" id="JAGKHQ010000021">
    <property type="protein sequence ID" value="KAG7475153.1"/>
    <property type="molecule type" value="Genomic_DNA"/>
</dbReference>
<comment type="caution">
    <text evidence="1">The sequence shown here is derived from an EMBL/GenBank/DDBJ whole genome shotgun (WGS) entry which is preliminary data.</text>
</comment>
<dbReference type="AlphaFoldDB" id="A0AAV6PS71"/>
<gene>
    <name evidence="1" type="ORF">JOB18_025051</name>
</gene>
<protein>
    <submittedName>
        <fullName evidence="1">Uncharacterized protein</fullName>
    </submittedName>
</protein>
<keyword evidence="2" id="KW-1185">Reference proteome</keyword>
<reference evidence="1 2" key="1">
    <citation type="journal article" date="2021" name="Sci. Rep.">
        <title>Chromosome anchoring in Senegalese sole (Solea senegalensis) reveals sex-associated markers and genome rearrangements in flatfish.</title>
        <authorList>
            <person name="Guerrero-Cozar I."/>
            <person name="Gomez-Garrido J."/>
            <person name="Berbel C."/>
            <person name="Martinez-Blanch J.F."/>
            <person name="Alioto T."/>
            <person name="Claros M.G."/>
            <person name="Gagnaire P.A."/>
            <person name="Manchado M."/>
        </authorList>
    </citation>
    <scope>NUCLEOTIDE SEQUENCE [LARGE SCALE GENOMIC DNA]</scope>
    <source>
        <strain evidence="1">Sse05_10M</strain>
    </source>
</reference>
<proteinExistence type="predicted"/>
<name>A0AAV6PS71_SOLSE</name>
<organism evidence="1 2">
    <name type="scientific">Solea senegalensis</name>
    <name type="common">Senegalese sole</name>
    <dbReference type="NCBI Taxonomy" id="28829"/>
    <lineage>
        <taxon>Eukaryota</taxon>
        <taxon>Metazoa</taxon>
        <taxon>Chordata</taxon>
        <taxon>Craniata</taxon>
        <taxon>Vertebrata</taxon>
        <taxon>Euteleostomi</taxon>
        <taxon>Actinopterygii</taxon>
        <taxon>Neopterygii</taxon>
        <taxon>Teleostei</taxon>
        <taxon>Neoteleostei</taxon>
        <taxon>Acanthomorphata</taxon>
        <taxon>Carangaria</taxon>
        <taxon>Pleuronectiformes</taxon>
        <taxon>Pleuronectoidei</taxon>
        <taxon>Soleidae</taxon>
        <taxon>Solea</taxon>
    </lineage>
</organism>
<evidence type="ECO:0000313" key="2">
    <source>
        <dbReference type="Proteomes" id="UP000693946"/>
    </source>
</evidence>
<accession>A0AAV6PS71</accession>
<evidence type="ECO:0000313" key="1">
    <source>
        <dbReference type="EMBL" id="KAG7475153.1"/>
    </source>
</evidence>
<dbReference type="Proteomes" id="UP000693946">
    <property type="component" value="Linkage Group LG9"/>
</dbReference>
<sequence>MWIIFAHRTGLAGKKKEAIEVGTFQREVLVEPLAKSFRNHLVPQSTATTRPELHGEKLKIYTL</sequence>